<organism evidence="1 2">
    <name type="scientific">Thalassoglobus polymorphus</name>
    <dbReference type="NCBI Taxonomy" id="2527994"/>
    <lineage>
        <taxon>Bacteria</taxon>
        <taxon>Pseudomonadati</taxon>
        <taxon>Planctomycetota</taxon>
        <taxon>Planctomycetia</taxon>
        <taxon>Planctomycetales</taxon>
        <taxon>Planctomycetaceae</taxon>
        <taxon>Thalassoglobus</taxon>
    </lineage>
</organism>
<gene>
    <name evidence="1" type="ORF">Mal48_19380</name>
</gene>
<keyword evidence="2" id="KW-1185">Reference proteome</keyword>
<evidence type="ECO:0000313" key="2">
    <source>
        <dbReference type="Proteomes" id="UP000315724"/>
    </source>
</evidence>
<evidence type="ECO:0000313" key="1">
    <source>
        <dbReference type="EMBL" id="QDT32691.1"/>
    </source>
</evidence>
<accession>A0A517QM62</accession>
<dbReference type="EMBL" id="CP036267">
    <property type="protein sequence ID" value="QDT32691.1"/>
    <property type="molecule type" value="Genomic_DNA"/>
</dbReference>
<proteinExistence type="predicted"/>
<name>A0A517QM62_9PLAN</name>
<reference evidence="1 2" key="1">
    <citation type="submission" date="2019-02" db="EMBL/GenBank/DDBJ databases">
        <title>Deep-cultivation of Planctomycetes and their phenomic and genomic characterization uncovers novel biology.</title>
        <authorList>
            <person name="Wiegand S."/>
            <person name="Jogler M."/>
            <person name="Boedeker C."/>
            <person name="Pinto D."/>
            <person name="Vollmers J."/>
            <person name="Rivas-Marin E."/>
            <person name="Kohn T."/>
            <person name="Peeters S.H."/>
            <person name="Heuer A."/>
            <person name="Rast P."/>
            <person name="Oberbeckmann S."/>
            <person name="Bunk B."/>
            <person name="Jeske O."/>
            <person name="Meyerdierks A."/>
            <person name="Storesund J.E."/>
            <person name="Kallscheuer N."/>
            <person name="Luecker S."/>
            <person name="Lage O.M."/>
            <person name="Pohl T."/>
            <person name="Merkel B.J."/>
            <person name="Hornburger P."/>
            <person name="Mueller R.-W."/>
            <person name="Bruemmer F."/>
            <person name="Labrenz M."/>
            <person name="Spormann A.M."/>
            <person name="Op den Camp H."/>
            <person name="Overmann J."/>
            <person name="Amann R."/>
            <person name="Jetten M.S.M."/>
            <person name="Mascher T."/>
            <person name="Medema M.H."/>
            <person name="Devos D.P."/>
            <person name="Kaster A.-K."/>
            <person name="Ovreas L."/>
            <person name="Rohde M."/>
            <person name="Galperin M.Y."/>
            <person name="Jogler C."/>
        </authorList>
    </citation>
    <scope>NUCLEOTIDE SEQUENCE [LARGE SCALE GENOMIC DNA]</scope>
    <source>
        <strain evidence="1 2">Mal48</strain>
    </source>
</reference>
<sequence length="65" mass="7344">MKANSKGHSGRLFKNVAHKRTSKTVCTLLLQGSQLDLNRNPVDNMNEIEEAVPLRECLFQSHLPK</sequence>
<dbReference type="AlphaFoldDB" id="A0A517QM62"/>
<dbReference type="Proteomes" id="UP000315724">
    <property type="component" value="Chromosome"/>
</dbReference>
<dbReference type="KEGG" id="tpol:Mal48_19380"/>
<protein>
    <submittedName>
        <fullName evidence="1">Uncharacterized protein</fullName>
    </submittedName>
</protein>